<evidence type="ECO:0000256" key="1">
    <source>
        <dbReference type="ARBA" id="ARBA00004496"/>
    </source>
</evidence>
<evidence type="ECO:0000313" key="5">
    <source>
        <dbReference type="Proteomes" id="UP000708208"/>
    </source>
</evidence>
<sequence length="108" mass="12721">MTDKRTVIDLDRRRNDNRVALRQLGKSKENKSWLVMGNTFFRLETSEAKSVIEKDQKETDDQINKLRNGMKEKMEKIYDIEGKSMVKGFDLQPLNAEVKAMLPEMKWL</sequence>
<evidence type="ECO:0000256" key="2">
    <source>
        <dbReference type="ARBA" id="ARBA00022490"/>
    </source>
</evidence>
<name>A0A8J2P881_9HEXA</name>
<dbReference type="PANTHER" id="PTHR21162">
    <property type="entry name" value="P53 AND DNA DAMAGE-REGULATED PROTEIN"/>
    <property type="match status" value="1"/>
</dbReference>
<organism evidence="4 5">
    <name type="scientific">Allacma fusca</name>
    <dbReference type="NCBI Taxonomy" id="39272"/>
    <lineage>
        <taxon>Eukaryota</taxon>
        <taxon>Metazoa</taxon>
        <taxon>Ecdysozoa</taxon>
        <taxon>Arthropoda</taxon>
        <taxon>Hexapoda</taxon>
        <taxon>Collembola</taxon>
        <taxon>Symphypleona</taxon>
        <taxon>Sminthuridae</taxon>
        <taxon>Allacma</taxon>
    </lineage>
</organism>
<proteinExistence type="predicted"/>
<keyword evidence="2" id="KW-0963">Cytoplasm</keyword>
<evidence type="ECO:0008006" key="6">
    <source>
        <dbReference type="Google" id="ProtNLM"/>
    </source>
</evidence>
<dbReference type="GO" id="GO:0005737">
    <property type="term" value="C:cytoplasm"/>
    <property type="evidence" value="ECO:0007669"/>
    <property type="project" value="UniProtKB-SubCell"/>
</dbReference>
<dbReference type="InterPro" id="IPR030482">
    <property type="entry name" value="PDRG1"/>
</dbReference>
<evidence type="ECO:0000313" key="4">
    <source>
        <dbReference type="EMBL" id="CAG7818471.1"/>
    </source>
</evidence>
<gene>
    <name evidence="4" type="ORF">AFUS01_LOCUS28975</name>
</gene>
<dbReference type="PANTHER" id="PTHR21162:SF0">
    <property type="entry name" value="P53 AND DNA DAMAGE-REGULATED PROTEIN 1"/>
    <property type="match status" value="1"/>
</dbReference>
<reference evidence="4" key="1">
    <citation type="submission" date="2021-06" db="EMBL/GenBank/DDBJ databases">
        <authorList>
            <person name="Hodson N. C."/>
            <person name="Mongue J. A."/>
            <person name="Jaron S. K."/>
        </authorList>
    </citation>
    <scope>NUCLEOTIDE SEQUENCE</scope>
</reference>
<comment type="caution">
    <text evidence="4">The sequence shown here is derived from an EMBL/GenBank/DDBJ whole genome shotgun (WGS) entry which is preliminary data.</text>
</comment>
<comment type="subcellular location">
    <subcellularLocation>
        <location evidence="1">Cytoplasm</location>
    </subcellularLocation>
</comment>
<dbReference type="OrthoDB" id="20282at2759"/>
<dbReference type="EMBL" id="CAJVCH010421826">
    <property type="protein sequence ID" value="CAG7818471.1"/>
    <property type="molecule type" value="Genomic_DNA"/>
</dbReference>
<dbReference type="CDD" id="cd22860">
    <property type="entry name" value="PDRG1"/>
    <property type="match status" value="1"/>
</dbReference>
<dbReference type="Proteomes" id="UP000708208">
    <property type="component" value="Unassembled WGS sequence"/>
</dbReference>
<evidence type="ECO:0000256" key="3">
    <source>
        <dbReference type="ARBA" id="ARBA00023186"/>
    </source>
</evidence>
<protein>
    <recommendedName>
        <fullName evidence="6">P53 and DNA damage-regulated protein 1</fullName>
    </recommendedName>
</protein>
<dbReference type="AlphaFoldDB" id="A0A8J2P881"/>
<keyword evidence="3" id="KW-0143">Chaperone</keyword>
<accession>A0A8J2P881</accession>
<keyword evidence="5" id="KW-1185">Reference proteome</keyword>